<accession>A0AAW2XP78</accession>
<keyword evidence="2" id="KW-0548">Nucleotidyltransferase</keyword>
<name>A0AAW2XP78_9LAMI</name>
<protein>
    <submittedName>
        <fullName evidence="2">LINE-1 reverse transcriptase</fullName>
    </submittedName>
</protein>
<evidence type="ECO:0000259" key="1">
    <source>
        <dbReference type="PROSITE" id="PS50878"/>
    </source>
</evidence>
<dbReference type="PROSITE" id="PS50878">
    <property type="entry name" value="RT_POL"/>
    <property type="match status" value="1"/>
</dbReference>
<dbReference type="SUPFAM" id="SSF56672">
    <property type="entry name" value="DNA/RNA polymerases"/>
    <property type="match status" value="1"/>
</dbReference>
<dbReference type="EMBL" id="JACGWN010000003">
    <property type="protein sequence ID" value="KAL0455709.1"/>
    <property type="molecule type" value="Genomic_DNA"/>
</dbReference>
<sequence length="450" mass="51033">MPEVTGEFVAYFQSLLGGDRQRRSIDLSFLQQSLQYSLSHEEAEMLSTSVSRTEIKETMFEIVEDSAPGPDGYTSAFFKAAWPIVGNDIVNAIDDFFKTGKLLKQVNATVLAPIPKVQMPSHVSDYRPISCYNVLYKTITKVIVKQMQRVLYKLIHYSQNAFVPGRNIYDNIMLAQELLAGYNQASLPPRCTTKVDLQKAYYSVERDFFLEVLKLFNFSPRFIHWVDQCVTTASFSISLNGSIYGFFPGARGLRQGDPMSPYMFVLVMEIWHTLLRHRVMNAPQFQFHWKCRELNILNLSFADDILLFCKAEMQSIQVFKDAISEFASLSGLNVNPNKSQVILSRAVQEVASIIDCLGFQQSTLPIKYLGVPLISSRLTIADCRPLITTVESRLAGWNHISFSLAGRAQLIKSVLSTLHVYWASVFILPKGVIKIIEEKLRKFFVARLDG</sequence>
<dbReference type="AlphaFoldDB" id="A0AAW2XP78"/>
<proteinExistence type="predicted"/>
<dbReference type="InterPro" id="IPR000477">
    <property type="entry name" value="RT_dom"/>
</dbReference>
<gene>
    <name evidence="2" type="ORF">Slati_0910100</name>
</gene>
<comment type="caution">
    <text evidence="2">The sequence shown here is derived from an EMBL/GenBank/DDBJ whole genome shotgun (WGS) entry which is preliminary data.</text>
</comment>
<dbReference type="CDD" id="cd01650">
    <property type="entry name" value="RT_nLTR_like"/>
    <property type="match status" value="1"/>
</dbReference>
<keyword evidence="2" id="KW-0808">Transferase</keyword>
<evidence type="ECO:0000313" key="2">
    <source>
        <dbReference type="EMBL" id="KAL0455709.1"/>
    </source>
</evidence>
<dbReference type="PANTHER" id="PTHR33116">
    <property type="entry name" value="REVERSE TRANSCRIPTASE ZINC-BINDING DOMAIN-CONTAINING PROTEIN-RELATED-RELATED"/>
    <property type="match status" value="1"/>
</dbReference>
<keyword evidence="2" id="KW-0695">RNA-directed DNA polymerase</keyword>
<feature type="domain" description="Reverse transcriptase" evidence="1">
    <location>
        <begin position="95"/>
        <end position="373"/>
    </location>
</feature>
<dbReference type="GO" id="GO:0003964">
    <property type="term" value="F:RNA-directed DNA polymerase activity"/>
    <property type="evidence" value="ECO:0007669"/>
    <property type="project" value="UniProtKB-KW"/>
</dbReference>
<reference evidence="2" key="2">
    <citation type="journal article" date="2024" name="Plant">
        <title>Genomic evolution and insights into agronomic trait innovations of Sesamum species.</title>
        <authorList>
            <person name="Miao H."/>
            <person name="Wang L."/>
            <person name="Qu L."/>
            <person name="Liu H."/>
            <person name="Sun Y."/>
            <person name="Le M."/>
            <person name="Wang Q."/>
            <person name="Wei S."/>
            <person name="Zheng Y."/>
            <person name="Lin W."/>
            <person name="Duan Y."/>
            <person name="Cao H."/>
            <person name="Xiong S."/>
            <person name="Wang X."/>
            <person name="Wei L."/>
            <person name="Li C."/>
            <person name="Ma Q."/>
            <person name="Ju M."/>
            <person name="Zhao R."/>
            <person name="Li G."/>
            <person name="Mu C."/>
            <person name="Tian Q."/>
            <person name="Mei H."/>
            <person name="Zhang T."/>
            <person name="Gao T."/>
            <person name="Zhang H."/>
        </authorList>
    </citation>
    <scope>NUCLEOTIDE SEQUENCE</scope>
    <source>
        <strain evidence="2">KEN1</strain>
    </source>
</reference>
<dbReference type="Pfam" id="PF00078">
    <property type="entry name" value="RVT_1"/>
    <property type="match status" value="1"/>
</dbReference>
<reference evidence="2" key="1">
    <citation type="submission" date="2020-06" db="EMBL/GenBank/DDBJ databases">
        <authorList>
            <person name="Li T."/>
            <person name="Hu X."/>
            <person name="Zhang T."/>
            <person name="Song X."/>
            <person name="Zhang H."/>
            <person name="Dai N."/>
            <person name="Sheng W."/>
            <person name="Hou X."/>
            <person name="Wei L."/>
        </authorList>
    </citation>
    <scope>NUCLEOTIDE SEQUENCE</scope>
    <source>
        <strain evidence="2">KEN1</strain>
        <tissue evidence="2">Leaf</tissue>
    </source>
</reference>
<dbReference type="PANTHER" id="PTHR33116:SF78">
    <property type="entry name" value="OS12G0587133 PROTEIN"/>
    <property type="match status" value="1"/>
</dbReference>
<organism evidence="2">
    <name type="scientific">Sesamum latifolium</name>
    <dbReference type="NCBI Taxonomy" id="2727402"/>
    <lineage>
        <taxon>Eukaryota</taxon>
        <taxon>Viridiplantae</taxon>
        <taxon>Streptophyta</taxon>
        <taxon>Embryophyta</taxon>
        <taxon>Tracheophyta</taxon>
        <taxon>Spermatophyta</taxon>
        <taxon>Magnoliopsida</taxon>
        <taxon>eudicotyledons</taxon>
        <taxon>Gunneridae</taxon>
        <taxon>Pentapetalae</taxon>
        <taxon>asterids</taxon>
        <taxon>lamiids</taxon>
        <taxon>Lamiales</taxon>
        <taxon>Pedaliaceae</taxon>
        <taxon>Sesamum</taxon>
    </lineage>
</organism>
<dbReference type="InterPro" id="IPR043502">
    <property type="entry name" value="DNA/RNA_pol_sf"/>
</dbReference>